<evidence type="ECO:0000313" key="2">
    <source>
        <dbReference type="EMBL" id="RKI88764.1"/>
    </source>
</evidence>
<dbReference type="InterPro" id="IPR036388">
    <property type="entry name" value="WH-like_DNA-bd_sf"/>
</dbReference>
<dbReference type="Gene3D" id="1.10.10.10">
    <property type="entry name" value="Winged helix-like DNA-binding domain superfamily/Winged helix DNA-binding domain"/>
    <property type="match status" value="1"/>
</dbReference>
<gene>
    <name evidence="2" type="ORF">D7V94_18635</name>
</gene>
<keyword evidence="3" id="KW-1185">Reference proteome</keyword>
<dbReference type="OrthoDB" id="230260at2"/>
<dbReference type="InterPro" id="IPR036390">
    <property type="entry name" value="WH_DNA-bd_sf"/>
</dbReference>
<dbReference type="EMBL" id="RAYQ01000024">
    <property type="protein sequence ID" value="RKI88764.1"/>
    <property type="molecule type" value="Genomic_DNA"/>
</dbReference>
<evidence type="ECO:0000313" key="3">
    <source>
        <dbReference type="Proteomes" id="UP000280696"/>
    </source>
</evidence>
<comment type="caution">
    <text evidence="2">The sequence shown here is derived from an EMBL/GenBank/DDBJ whole genome shotgun (WGS) entry which is preliminary data.</text>
</comment>
<protein>
    <submittedName>
        <fullName evidence="2">Uncharacterized protein</fullName>
    </submittedName>
</protein>
<keyword evidence="1" id="KW-0472">Membrane</keyword>
<keyword evidence="1" id="KW-1133">Transmembrane helix</keyword>
<dbReference type="NCBIfam" id="NF038232">
    <property type="entry name" value="STM3845_fam"/>
    <property type="match status" value="1"/>
</dbReference>
<name>A0A3A9ACE5_9FIRM</name>
<evidence type="ECO:0000256" key="1">
    <source>
        <dbReference type="SAM" id="Phobius"/>
    </source>
</evidence>
<reference evidence="2 3" key="1">
    <citation type="submission" date="2018-09" db="EMBL/GenBank/DDBJ databases">
        <title>Murine metabolic-syndrome-specific gut microbial biobank.</title>
        <authorList>
            <person name="Liu C."/>
        </authorList>
    </citation>
    <scope>NUCLEOTIDE SEQUENCE [LARGE SCALE GENOMIC DNA]</scope>
    <source>
        <strain evidence="2 3">0.1xD8-82</strain>
    </source>
</reference>
<dbReference type="InterPro" id="IPR049725">
    <property type="entry name" value="STM3845-like"/>
</dbReference>
<feature type="transmembrane region" description="Helical" evidence="1">
    <location>
        <begin position="182"/>
        <end position="199"/>
    </location>
</feature>
<sequence>MIERLGTVREIYSKIFCNIQKGNIDLFLCGAASTKGNISYRDSLRKKLESSAYLSILYPEDMFMELLNRKKYDLLTLEKFLANNSDLIVIVCESPGSFTELGAFVNNNDTFEKVVVLLQSKFKNAKSFIRQGPVEYIRMKNKSNVIYFNNNIDEAAKKIEKYVRRRFWYLFRRSEKRLLKDLNLISGQYYFIILLLYFYPQLNVRVLVSDIRELYLMKYRSEDFEIIYSSAVKRLFKEGMIKKEDDAEGKNVYKLTDKGYNFANVLLSYIPLTNRTKIIDKIRMQVMYNQYY</sequence>
<dbReference type="AlphaFoldDB" id="A0A3A9ACE5"/>
<dbReference type="RefSeq" id="WP_120471816.1">
    <property type="nucleotide sequence ID" value="NZ_RAYQ01000024.1"/>
</dbReference>
<dbReference type="Proteomes" id="UP000280696">
    <property type="component" value="Unassembled WGS sequence"/>
</dbReference>
<keyword evidence="1" id="KW-0812">Transmembrane</keyword>
<organism evidence="2 3">
    <name type="scientific">Parablautia intestinalis</name>
    <dbReference type="NCBI Taxonomy" id="2320100"/>
    <lineage>
        <taxon>Bacteria</taxon>
        <taxon>Bacillati</taxon>
        <taxon>Bacillota</taxon>
        <taxon>Clostridia</taxon>
        <taxon>Lachnospirales</taxon>
        <taxon>Lachnospiraceae</taxon>
        <taxon>Parablautia</taxon>
    </lineage>
</organism>
<dbReference type="SUPFAM" id="SSF46785">
    <property type="entry name" value="Winged helix' DNA-binding domain"/>
    <property type="match status" value="1"/>
</dbReference>
<accession>A0A3A9ACE5</accession>
<proteinExistence type="predicted"/>